<dbReference type="GO" id="GO:0004722">
    <property type="term" value="F:protein serine/threonine phosphatase activity"/>
    <property type="evidence" value="ECO:0007669"/>
    <property type="project" value="UniProtKB-EC"/>
</dbReference>
<comment type="cofactor">
    <cofactor evidence="1">
        <name>Mn(2+)</name>
        <dbReference type="ChEBI" id="CHEBI:29035"/>
    </cofactor>
</comment>
<evidence type="ECO:0000256" key="7">
    <source>
        <dbReference type="ARBA" id="ARBA00022912"/>
    </source>
</evidence>
<evidence type="ECO:0000313" key="12">
    <source>
        <dbReference type="EMBL" id="KAK4787393.1"/>
    </source>
</evidence>
<keyword evidence="8" id="KW-0464">Manganese</keyword>
<protein>
    <recommendedName>
        <fullName evidence="3">protein-serine/threonine phosphatase</fullName>
        <ecNumber evidence="3">3.1.3.16</ecNumber>
    </recommendedName>
</protein>
<evidence type="ECO:0000256" key="9">
    <source>
        <dbReference type="RuleBase" id="RU003465"/>
    </source>
</evidence>
<dbReference type="Pfam" id="PF00481">
    <property type="entry name" value="PP2C"/>
    <property type="match status" value="1"/>
</dbReference>
<dbReference type="SUPFAM" id="SSF81606">
    <property type="entry name" value="PP2C-like"/>
    <property type="match status" value="1"/>
</dbReference>
<dbReference type="Gene3D" id="3.60.40.10">
    <property type="entry name" value="PPM-type phosphatase domain"/>
    <property type="match status" value="1"/>
</dbReference>
<dbReference type="AlphaFoldDB" id="A0AAN7LG12"/>
<dbReference type="SMART" id="SM00331">
    <property type="entry name" value="PP2C_SIG"/>
    <property type="match status" value="1"/>
</dbReference>
<evidence type="ECO:0000256" key="4">
    <source>
        <dbReference type="ARBA" id="ARBA00022723"/>
    </source>
</evidence>
<evidence type="ECO:0000256" key="1">
    <source>
        <dbReference type="ARBA" id="ARBA00001936"/>
    </source>
</evidence>
<evidence type="ECO:0000256" key="8">
    <source>
        <dbReference type="ARBA" id="ARBA00023211"/>
    </source>
</evidence>
<dbReference type="InterPro" id="IPR000222">
    <property type="entry name" value="PP2C_BS"/>
</dbReference>
<keyword evidence="7 9" id="KW-0904">Protein phosphatase</keyword>
<comment type="cofactor">
    <cofactor evidence="2">
        <name>Mg(2+)</name>
        <dbReference type="ChEBI" id="CHEBI:18420"/>
    </cofactor>
</comment>
<dbReference type="GO" id="GO:0046872">
    <property type="term" value="F:metal ion binding"/>
    <property type="evidence" value="ECO:0007669"/>
    <property type="project" value="UniProtKB-KW"/>
</dbReference>
<organism evidence="12 13">
    <name type="scientific">Trapa natans</name>
    <name type="common">Water chestnut</name>
    <dbReference type="NCBI Taxonomy" id="22666"/>
    <lineage>
        <taxon>Eukaryota</taxon>
        <taxon>Viridiplantae</taxon>
        <taxon>Streptophyta</taxon>
        <taxon>Embryophyta</taxon>
        <taxon>Tracheophyta</taxon>
        <taxon>Spermatophyta</taxon>
        <taxon>Magnoliopsida</taxon>
        <taxon>eudicotyledons</taxon>
        <taxon>Gunneridae</taxon>
        <taxon>Pentapetalae</taxon>
        <taxon>rosids</taxon>
        <taxon>malvids</taxon>
        <taxon>Myrtales</taxon>
        <taxon>Lythraceae</taxon>
        <taxon>Trapa</taxon>
    </lineage>
</organism>
<sequence>MVEMTSESDDCTINRRRRRLMLRRARSAANNGNKAVTDENSVEVSLHSSGPSCASSSERSSDDDVSAVMLRESSNQDVPPTPTKAAFVGSSYGCVSSIGRRREMEDAVCVELGFVSRALFKDSYDFFGVYDGHGGAHVAVECKVLLHGIVKARLEGAEGRVVDWEDVMGRSFADMDAEVARKGEKAAGTVGSTAVVAVVGSELVVIANCGDSRAIISRGGAAIALSDDHKPNRPDELKRIEDAGGSVIERNGHRILGVLAISRSIGDHYLKPFVTPEPDVRVVERTHLDEFLILASDGLWDMLSNDHACQIVRRCLKGQNGRRPDQQVAKEHGTAAEAAALLARTAMAQGSSDNISVIVVELERPSRKLIA</sequence>
<dbReference type="Proteomes" id="UP001346149">
    <property type="component" value="Unassembled WGS sequence"/>
</dbReference>
<dbReference type="PROSITE" id="PS51746">
    <property type="entry name" value="PPM_2"/>
    <property type="match status" value="1"/>
</dbReference>
<proteinExistence type="inferred from homology"/>
<feature type="compositionally biased region" description="Low complexity" evidence="10">
    <location>
        <begin position="45"/>
        <end position="58"/>
    </location>
</feature>
<dbReference type="CDD" id="cd00143">
    <property type="entry name" value="PP2Cc"/>
    <property type="match status" value="1"/>
</dbReference>
<name>A0AAN7LG12_TRANT</name>
<dbReference type="PROSITE" id="PS01032">
    <property type="entry name" value="PPM_1"/>
    <property type="match status" value="1"/>
</dbReference>
<dbReference type="SMART" id="SM00332">
    <property type="entry name" value="PP2Cc"/>
    <property type="match status" value="1"/>
</dbReference>
<evidence type="ECO:0000256" key="2">
    <source>
        <dbReference type="ARBA" id="ARBA00001946"/>
    </source>
</evidence>
<reference evidence="12 13" key="1">
    <citation type="journal article" date="2023" name="Hortic Res">
        <title>Pangenome of water caltrop reveals structural variations and asymmetric subgenome divergence after allopolyploidization.</title>
        <authorList>
            <person name="Zhang X."/>
            <person name="Chen Y."/>
            <person name="Wang L."/>
            <person name="Yuan Y."/>
            <person name="Fang M."/>
            <person name="Shi L."/>
            <person name="Lu R."/>
            <person name="Comes H.P."/>
            <person name="Ma Y."/>
            <person name="Chen Y."/>
            <person name="Huang G."/>
            <person name="Zhou Y."/>
            <person name="Zheng Z."/>
            <person name="Qiu Y."/>
        </authorList>
    </citation>
    <scope>NUCLEOTIDE SEQUENCE [LARGE SCALE GENOMIC DNA]</scope>
    <source>
        <strain evidence="12">F231</strain>
    </source>
</reference>
<gene>
    <name evidence="12" type="ORF">SAY86_011226</name>
</gene>
<keyword evidence="4" id="KW-0479">Metal-binding</keyword>
<dbReference type="InterPro" id="IPR001932">
    <property type="entry name" value="PPM-type_phosphatase-like_dom"/>
</dbReference>
<comment type="caution">
    <text evidence="12">The sequence shown here is derived from an EMBL/GenBank/DDBJ whole genome shotgun (WGS) entry which is preliminary data.</text>
</comment>
<keyword evidence="5 9" id="KW-0378">Hydrolase</keyword>
<dbReference type="PANTHER" id="PTHR47992">
    <property type="entry name" value="PROTEIN PHOSPHATASE"/>
    <property type="match status" value="1"/>
</dbReference>
<comment type="similarity">
    <text evidence="9">Belongs to the PP2C family.</text>
</comment>
<dbReference type="FunFam" id="3.60.40.10:FF:000291">
    <property type="entry name" value="Protein phosphatase 2C 50"/>
    <property type="match status" value="1"/>
</dbReference>
<dbReference type="InterPro" id="IPR036457">
    <property type="entry name" value="PPM-type-like_dom_sf"/>
</dbReference>
<keyword evidence="13" id="KW-1185">Reference proteome</keyword>
<dbReference type="EC" id="3.1.3.16" evidence="3"/>
<dbReference type="InterPro" id="IPR015655">
    <property type="entry name" value="PP2C"/>
</dbReference>
<keyword evidence="6" id="KW-0460">Magnesium</keyword>
<feature type="compositionally biased region" description="Polar residues" evidence="10">
    <location>
        <begin position="32"/>
        <end position="43"/>
    </location>
</feature>
<feature type="region of interest" description="Disordered" evidence="10">
    <location>
        <begin position="24"/>
        <end position="66"/>
    </location>
</feature>
<evidence type="ECO:0000256" key="6">
    <source>
        <dbReference type="ARBA" id="ARBA00022842"/>
    </source>
</evidence>
<evidence type="ECO:0000259" key="11">
    <source>
        <dbReference type="PROSITE" id="PS51746"/>
    </source>
</evidence>
<dbReference type="EMBL" id="JAXQNO010000012">
    <property type="protein sequence ID" value="KAK4787393.1"/>
    <property type="molecule type" value="Genomic_DNA"/>
</dbReference>
<evidence type="ECO:0000256" key="3">
    <source>
        <dbReference type="ARBA" id="ARBA00013081"/>
    </source>
</evidence>
<evidence type="ECO:0000256" key="5">
    <source>
        <dbReference type="ARBA" id="ARBA00022801"/>
    </source>
</evidence>
<accession>A0AAN7LG12</accession>
<feature type="domain" description="PPM-type phosphatase" evidence="11">
    <location>
        <begin position="91"/>
        <end position="362"/>
    </location>
</feature>
<evidence type="ECO:0000256" key="10">
    <source>
        <dbReference type="SAM" id="MobiDB-lite"/>
    </source>
</evidence>
<evidence type="ECO:0000313" key="13">
    <source>
        <dbReference type="Proteomes" id="UP001346149"/>
    </source>
</evidence>